<reference evidence="1" key="1">
    <citation type="journal article" date="2020" name="Nature">
        <title>Giant virus diversity and host interactions through global metagenomics.</title>
        <authorList>
            <person name="Schulz F."/>
            <person name="Roux S."/>
            <person name="Paez-Espino D."/>
            <person name="Jungbluth S."/>
            <person name="Walsh D.A."/>
            <person name="Denef V.J."/>
            <person name="McMahon K.D."/>
            <person name="Konstantinidis K.T."/>
            <person name="Eloe-Fadrosh E.A."/>
            <person name="Kyrpides N.C."/>
            <person name="Woyke T."/>
        </authorList>
    </citation>
    <scope>NUCLEOTIDE SEQUENCE</scope>
    <source>
        <strain evidence="1">GVMAG-M-3300009422-16</strain>
    </source>
</reference>
<dbReference type="AlphaFoldDB" id="A0A6C0B4Z9"/>
<accession>A0A6C0B4Z9</accession>
<organism evidence="1">
    <name type="scientific">viral metagenome</name>
    <dbReference type="NCBI Taxonomy" id="1070528"/>
    <lineage>
        <taxon>unclassified sequences</taxon>
        <taxon>metagenomes</taxon>
        <taxon>organismal metagenomes</taxon>
    </lineage>
</organism>
<dbReference type="EMBL" id="MN739058">
    <property type="protein sequence ID" value="QHS86568.1"/>
    <property type="molecule type" value="Genomic_DNA"/>
</dbReference>
<protein>
    <submittedName>
        <fullName evidence="1">Uncharacterized protein</fullName>
    </submittedName>
</protein>
<sequence length="132" mass="15766">MYWKYPQLIHLIEFRTIESVTPICIYEKNKKTNVGYIIESTTGLITDKTLCIYKFSKEYLKNNNLINLLKKNNERTCIIDTYSDSWGKKKVVIGRQVLIEWINEFLEEDKLNIPIFIENSLDFRLKINVKIR</sequence>
<evidence type="ECO:0000313" key="1">
    <source>
        <dbReference type="EMBL" id="QHS86568.1"/>
    </source>
</evidence>
<name>A0A6C0B4Z9_9ZZZZ</name>
<proteinExistence type="predicted"/>